<protein>
    <submittedName>
        <fullName evidence="2">Uncharacterized protein</fullName>
    </submittedName>
</protein>
<name>A0A0E9PX55_ANGAN</name>
<reference evidence="2" key="1">
    <citation type="submission" date="2014-11" db="EMBL/GenBank/DDBJ databases">
        <authorList>
            <person name="Amaro Gonzalez C."/>
        </authorList>
    </citation>
    <scope>NUCLEOTIDE SEQUENCE</scope>
</reference>
<proteinExistence type="predicted"/>
<reference evidence="2" key="2">
    <citation type="journal article" date="2015" name="Fish Shellfish Immunol.">
        <title>Early steps in the European eel (Anguilla anguilla)-Vibrio vulnificus interaction in the gills: Role of the RtxA13 toxin.</title>
        <authorList>
            <person name="Callol A."/>
            <person name="Pajuelo D."/>
            <person name="Ebbesson L."/>
            <person name="Teles M."/>
            <person name="MacKenzie S."/>
            <person name="Amaro C."/>
        </authorList>
    </citation>
    <scope>NUCLEOTIDE SEQUENCE</scope>
</reference>
<feature type="region of interest" description="Disordered" evidence="1">
    <location>
        <begin position="52"/>
        <end position="76"/>
    </location>
</feature>
<evidence type="ECO:0000256" key="1">
    <source>
        <dbReference type="SAM" id="MobiDB-lite"/>
    </source>
</evidence>
<dbReference type="AlphaFoldDB" id="A0A0E9PX55"/>
<sequence>MLSVSTQTQKGLRAALWCKASTCQKSRRPVICTQCMGLIQWEVKSKGYALRDNGRRQQEPAEPSTGKIPCCYPSVD</sequence>
<dbReference type="EMBL" id="GBXM01100134">
    <property type="protein sequence ID" value="JAH08443.1"/>
    <property type="molecule type" value="Transcribed_RNA"/>
</dbReference>
<evidence type="ECO:0000313" key="2">
    <source>
        <dbReference type="EMBL" id="JAH08443.1"/>
    </source>
</evidence>
<accession>A0A0E9PX55</accession>
<organism evidence="2">
    <name type="scientific">Anguilla anguilla</name>
    <name type="common">European freshwater eel</name>
    <name type="synonym">Muraena anguilla</name>
    <dbReference type="NCBI Taxonomy" id="7936"/>
    <lineage>
        <taxon>Eukaryota</taxon>
        <taxon>Metazoa</taxon>
        <taxon>Chordata</taxon>
        <taxon>Craniata</taxon>
        <taxon>Vertebrata</taxon>
        <taxon>Euteleostomi</taxon>
        <taxon>Actinopterygii</taxon>
        <taxon>Neopterygii</taxon>
        <taxon>Teleostei</taxon>
        <taxon>Anguilliformes</taxon>
        <taxon>Anguillidae</taxon>
        <taxon>Anguilla</taxon>
    </lineage>
</organism>